<dbReference type="InterPro" id="IPR002048">
    <property type="entry name" value="EF_hand_dom"/>
</dbReference>
<dbReference type="OrthoDB" id="191686at2759"/>
<name>A0A9N9T1X5_DIABA</name>
<dbReference type="PROSITE" id="PS00018">
    <property type="entry name" value="EF_HAND_1"/>
    <property type="match status" value="1"/>
</dbReference>
<evidence type="ECO:0000313" key="7">
    <source>
        <dbReference type="Proteomes" id="UP001153709"/>
    </source>
</evidence>
<evidence type="ECO:0000256" key="4">
    <source>
        <dbReference type="SAM" id="MobiDB-lite"/>
    </source>
</evidence>
<feature type="compositionally biased region" description="Polar residues" evidence="4">
    <location>
        <begin position="144"/>
        <end position="154"/>
    </location>
</feature>
<dbReference type="Proteomes" id="UP001153709">
    <property type="component" value="Chromosome 4"/>
</dbReference>
<organism evidence="6 7">
    <name type="scientific">Diabrotica balteata</name>
    <name type="common">Banded cucumber beetle</name>
    <dbReference type="NCBI Taxonomy" id="107213"/>
    <lineage>
        <taxon>Eukaryota</taxon>
        <taxon>Metazoa</taxon>
        <taxon>Ecdysozoa</taxon>
        <taxon>Arthropoda</taxon>
        <taxon>Hexapoda</taxon>
        <taxon>Insecta</taxon>
        <taxon>Pterygota</taxon>
        <taxon>Neoptera</taxon>
        <taxon>Endopterygota</taxon>
        <taxon>Coleoptera</taxon>
        <taxon>Polyphaga</taxon>
        <taxon>Cucujiformia</taxon>
        <taxon>Chrysomeloidea</taxon>
        <taxon>Chrysomelidae</taxon>
        <taxon>Galerucinae</taxon>
        <taxon>Diabroticina</taxon>
        <taxon>Diabroticites</taxon>
        <taxon>Diabrotica</taxon>
    </lineage>
</organism>
<keyword evidence="2" id="KW-0677">Repeat</keyword>
<feature type="region of interest" description="Disordered" evidence="4">
    <location>
        <begin position="115"/>
        <end position="154"/>
    </location>
</feature>
<dbReference type="PRINTS" id="PR00450">
    <property type="entry name" value="RECOVERIN"/>
</dbReference>
<evidence type="ECO:0000256" key="2">
    <source>
        <dbReference type="ARBA" id="ARBA00022737"/>
    </source>
</evidence>
<dbReference type="Pfam" id="PF13499">
    <property type="entry name" value="EF-hand_7"/>
    <property type="match status" value="1"/>
</dbReference>
<protein>
    <recommendedName>
        <fullName evidence="5">EF-hand domain-containing protein</fullName>
    </recommendedName>
</protein>
<evidence type="ECO:0000313" key="6">
    <source>
        <dbReference type="EMBL" id="CAG9832752.1"/>
    </source>
</evidence>
<dbReference type="SUPFAM" id="SSF47473">
    <property type="entry name" value="EF-hand"/>
    <property type="match status" value="1"/>
</dbReference>
<keyword evidence="3" id="KW-0106">Calcium</keyword>
<dbReference type="PANTHER" id="PTHR23055">
    <property type="entry name" value="CALCIUM BINDING PROTEINS"/>
    <property type="match status" value="1"/>
</dbReference>
<dbReference type="PROSITE" id="PS50222">
    <property type="entry name" value="EF_HAND_2"/>
    <property type="match status" value="1"/>
</dbReference>
<evidence type="ECO:0000256" key="3">
    <source>
        <dbReference type="ARBA" id="ARBA00022837"/>
    </source>
</evidence>
<evidence type="ECO:0000256" key="1">
    <source>
        <dbReference type="ARBA" id="ARBA00022723"/>
    </source>
</evidence>
<dbReference type="SMART" id="SM00054">
    <property type="entry name" value="EFh"/>
    <property type="match status" value="1"/>
</dbReference>
<keyword evidence="7" id="KW-1185">Reference proteome</keyword>
<accession>A0A9N9T1X5</accession>
<dbReference type="InterPro" id="IPR011992">
    <property type="entry name" value="EF-hand-dom_pair"/>
</dbReference>
<dbReference type="Gene3D" id="1.10.238.10">
    <property type="entry name" value="EF-hand"/>
    <property type="match status" value="1"/>
</dbReference>
<feature type="compositionally biased region" description="Acidic residues" evidence="4">
    <location>
        <begin position="115"/>
        <end position="130"/>
    </location>
</feature>
<dbReference type="PANTHER" id="PTHR23055:SF167">
    <property type="entry name" value="EF-HAND DOMAIN-CONTAINING PROTEIN"/>
    <property type="match status" value="1"/>
</dbReference>
<dbReference type="InterPro" id="IPR028846">
    <property type="entry name" value="Recoverin"/>
</dbReference>
<evidence type="ECO:0000259" key="5">
    <source>
        <dbReference type="PROSITE" id="PS50222"/>
    </source>
</evidence>
<sequence>MDFVQNLSVLSRGSLDEKLRWAFSLYDINGDGCITREEMTDIVTAIYDLMGKLAEPCIEEDTVKDKVDRIFQAYGGKQSTLTFFMYFIWDICWLQFLVSALSEEELLELLNNSDASDDDFSSDDYDNDPDIENKNDISSFDEAGTNSEYISISM</sequence>
<dbReference type="EMBL" id="OU898279">
    <property type="protein sequence ID" value="CAG9832752.1"/>
    <property type="molecule type" value="Genomic_DNA"/>
</dbReference>
<feature type="domain" description="EF-hand" evidence="5">
    <location>
        <begin position="14"/>
        <end position="49"/>
    </location>
</feature>
<proteinExistence type="predicted"/>
<dbReference type="GO" id="GO:0005509">
    <property type="term" value="F:calcium ion binding"/>
    <property type="evidence" value="ECO:0007669"/>
    <property type="project" value="InterPro"/>
</dbReference>
<dbReference type="InterPro" id="IPR018247">
    <property type="entry name" value="EF_Hand_1_Ca_BS"/>
</dbReference>
<keyword evidence="1" id="KW-0479">Metal-binding</keyword>
<dbReference type="AlphaFoldDB" id="A0A9N9T1X5"/>
<reference evidence="6" key="1">
    <citation type="submission" date="2022-01" db="EMBL/GenBank/DDBJ databases">
        <authorList>
            <person name="King R."/>
        </authorList>
    </citation>
    <scope>NUCLEOTIDE SEQUENCE</scope>
</reference>
<gene>
    <name evidence="6" type="ORF">DIABBA_LOCUS6204</name>
</gene>